<dbReference type="AlphaFoldDB" id="A0A1D2VJR8"/>
<dbReference type="GO" id="GO:0005641">
    <property type="term" value="C:nuclear envelope lumen"/>
    <property type="evidence" value="ECO:0007669"/>
    <property type="project" value="EnsemblFungi"/>
</dbReference>
<dbReference type="RefSeq" id="XP_020048054.1">
    <property type="nucleotide sequence ID" value="XM_020194464.1"/>
</dbReference>
<dbReference type="GO" id="GO:0006914">
    <property type="term" value="P:autophagy"/>
    <property type="evidence" value="ECO:0007669"/>
    <property type="project" value="EnsemblFungi"/>
</dbReference>
<feature type="domain" description="CBS" evidence="5">
    <location>
        <begin position="66"/>
        <end position="125"/>
    </location>
</feature>
<organism evidence="6 7">
    <name type="scientific">Ascoidea rubescens DSM 1968</name>
    <dbReference type="NCBI Taxonomy" id="1344418"/>
    <lineage>
        <taxon>Eukaryota</taxon>
        <taxon>Fungi</taxon>
        <taxon>Dikarya</taxon>
        <taxon>Ascomycota</taxon>
        <taxon>Saccharomycotina</taxon>
        <taxon>Saccharomycetes</taxon>
        <taxon>Ascoideaceae</taxon>
        <taxon>Ascoidea</taxon>
    </lineage>
</organism>
<name>A0A1D2VJR8_9ASCO</name>
<sequence length="355" mass="40449">MSLPSGEVQQFFTERQQQQQNNAIPEEILTSISRIGQEQINRDQAYAIQAIRLSLKSKSSYDVLPVSFRLIVLDTSLSVKRALNILLQNSIVSAPLWNSKTSRFAGLLTSADFINVIQYFHRNPEQDQRHNLDRLTLDSLREIEKAIGVEPIEKISTPPFSSIFLACDQMLKTKARRIPLVDEDKATHREIIVSVLTQYRILKFVALNCKETRMLMKPLKDIKFEKKYEELSVARMHTPVRTVINLLATKGISSVPIVDENFKLLNVYEAVDVLSLVKSGINNQELYLTVGQALMKRPDTFEGVYVCTLNDKLATILELIKTSKLHRLFIVDEEGKLLGLLTLSDILRYILFGET</sequence>
<dbReference type="InterPro" id="IPR000644">
    <property type="entry name" value="CBS_dom"/>
</dbReference>
<dbReference type="OrthoDB" id="286637at2759"/>
<feature type="domain" description="CBS" evidence="5">
    <location>
        <begin position="295"/>
        <end position="355"/>
    </location>
</feature>
<accession>A0A1D2VJR8</accession>
<dbReference type="GO" id="GO:0007031">
    <property type="term" value="P:peroxisome organization"/>
    <property type="evidence" value="ECO:0007669"/>
    <property type="project" value="EnsemblFungi"/>
</dbReference>
<dbReference type="GO" id="GO:0043531">
    <property type="term" value="F:ADP binding"/>
    <property type="evidence" value="ECO:0007669"/>
    <property type="project" value="EnsemblFungi"/>
</dbReference>
<keyword evidence="3 4" id="KW-0129">CBS domain</keyword>
<feature type="domain" description="CBS" evidence="5">
    <location>
        <begin position="224"/>
        <end position="285"/>
    </location>
</feature>
<dbReference type="STRING" id="1344418.A0A1D2VJR8"/>
<dbReference type="GO" id="GO:0005737">
    <property type="term" value="C:cytoplasm"/>
    <property type="evidence" value="ECO:0007669"/>
    <property type="project" value="EnsemblFungi"/>
</dbReference>
<dbReference type="GO" id="GO:0016208">
    <property type="term" value="F:AMP binding"/>
    <property type="evidence" value="ECO:0007669"/>
    <property type="project" value="EnsemblFungi"/>
</dbReference>
<dbReference type="GO" id="GO:0006357">
    <property type="term" value="P:regulation of transcription by RNA polymerase II"/>
    <property type="evidence" value="ECO:0007669"/>
    <property type="project" value="EnsemblFungi"/>
</dbReference>
<dbReference type="Proteomes" id="UP000095038">
    <property type="component" value="Unassembled WGS sequence"/>
</dbReference>
<dbReference type="Gene3D" id="3.10.580.10">
    <property type="entry name" value="CBS-domain"/>
    <property type="match status" value="2"/>
</dbReference>
<dbReference type="GeneID" id="30968100"/>
<dbReference type="GO" id="GO:0042802">
    <property type="term" value="F:identical protein binding"/>
    <property type="evidence" value="ECO:0007669"/>
    <property type="project" value="EnsemblFungi"/>
</dbReference>
<dbReference type="GO" id="GO:0019901">
    <property type="term" value="F:protein kinase binding"/>
    <property type="evidence" value="ECO:0007669"/>
    <property type="project" value="TreeGrafter"/>
</dbReference>
<dbReference type="InParanoid" id="A0A1D2VJR8"/>
<dbReference type="GO" id="GO:0005524">
    <property type="term" value="F:ATP binding"/>
    <property type="evidence" value="ECO:0007669"/>
    <property type="project" value="EnsemblFungi"/>
</dbReference>
<dbReference type="InterPro" id="IPR050511">
    <property type="entry name" value="AMPK_gamma/SDS23_families"/>
</dbReference>
<comment type="similarity">
    <text evidence="1">Belongs to the 5'-AMP-activated protein kinase gamma subunit family.</text>
</comment>
<dbReference type="CDD" id="cd04618">
    <property type="entry name" value="CBS_euAMPK_gamma-like_repeat1"/>
    <property type="match status" value="1"/>
</dbReference>
<dbReference type="GO" id="GO:0005886">
    <property type="term" value="C:plasma membrane"/>
    <property type="evidence" value="ECO:0007669"/>
    <property type="project" value="EnsemblFungi"/>
</dbReference>
<keyword evidence="2" id="KW-0677">Repeat</keyword>
<dbReference type="GO" id="GO:0031588">
    <property type="term" value="C:nucleotide-activated protein kinase complex"/>
    <property type="evidence" value="ECO:0007669"/>
    <property type="project" value="EnsemblFungi"/>
</dbReference>
<evidence type="ECO:0000256" key="3">
    <source>
        <dbReference type="ARBA" id="ARBA00023122"/>
    </source>
</evidence>
<gene>
    <name evidence="6" type="ORF">ASCRUDRAFT_80160</name>
</gene>
<dbReference type="GO" id="GO:0043539">
    <property type="term" value="F:protein serine/threonine kinase activator activity"/>
    <property type="evidence" value="ECO:0007669"/>
    <property type="project" value="EnsemblFungi"/>
</dbReference>
<evidence type="ECO:0000259" key="5">
    <source>
        <dbReference type="PROSITE" id="PS51371"/>
    </source>
</evidence>
<dbReference type="CDD" id="cd04641">
    <property type="entry name" value="CBS_euAMPK_gamma-like_repeat2"/>
    <property type="match status" value="1"/>
</dbReference>
<dbReference type="PANTHER" id="PTHR13780:SF35">
    <property type="entry name" value="LD22662P"/>
    <property type="match status" value="1"/>
</dbReference>
<dbReference type="InterPro" id="IPR046342">
    <property type="entry name" value="CBS_dom_sf"/>
</dbReference>
<dbReference type="SUPFAM" id="SSF54631">
    <property type="entry name" value="CBS-domain pair"/>
    <property type="match status" value="2"/>
</dbReference>
<dbReference type="GO" id="GO:0004679">
    <property type="term" value="F:AMP-activated protein kinase activity"/>
    <property type="evidence" value="ECO:0007669"/>
    <property type="project" value="EnsemblFungi"/>
</dbReference>
<dbReference type="FunCoup" id="A0A1D2VJR8">
    <property type="interactions" value="461"/>
</dbReference>
<dbReference type="EMBL" id="KV454478">
    <property type="protein sequence ID" value="ODV61747.1"/>
    <property type="molecule type" value="Genomic_DNA"/>
</dbReference>
<dbReference type="PROSITE" id="PS51371">
    <property type="entry name" value="CBS"/>
    <property type="match status" value="3"/>
</dbReference>
<keyword evidence="7" id="KW-1185">Reference proteome</keyword>
<dbReference type="GO" id="GO:0030447">
    <property type="term" value="P:filamentous growth"/>
    <property type="evidence" value="ECO:0007669"/>
    <property type="project" value="EnsemblFungi"/>
</dbReference>
<reference evidence="7" key="1">
    <citation type="submission" date="2016-05" db="EMBL/GenBank/DDBJ databases">
        <title>Comparative genomics of biotechnologically important yeasts.</title>
        <authorList>
            <consortium name="DOE Joint Genome Institute"/>
            <person name="Riley R."/>
            <person name="Haridas S."/>
            <person name="Wolfe K.H."/>
            <person name="Lopes M.R."/>
            <person name="Hittinger C.T."/>
            <person name="Goker M."/>
            <person name="Salamov A."/>
            <person name="Wisecaver J."/>
            <person name="Long T.M."/>
            <person name="Aerts A.L."/>
            <person name="Barry K."/>
            <person name="Choi C."/>
            <person name="Clum A."/>
            <person name="Coughlan A.Y."/>
            <person name="Deshpande S."/>
            <person name="Douglass A.P."/>
            <person name="Hanson S.J."/>
            <person name="Klenk H.-P."/>
            <person name="Labutti K."/>
            <person name="Lapidus A."/>
            <person name="Lindquist E."/>
            <person name="Lipzen A."/>
            <person name="Meier-Kolthoff J.P."/>
            <person name="Ohm R.A."/>
            <person name="Otillar R.P."/>
            <person name="Pangilinan J."/>
            <person name="Peng Y."/>
            <person name="Rokas A."/>
            <person name="Rosa C.A."/>
            <person name="Scheuner C."/>
            <person name="Sibirny A.A."/>
            <person name="Slot J.C."/>
            <person name="Stielow J.B."/>
            <person name="Sun H."/>
            <person name="Kurtzman C.P."/>
            <person name="Blackwell M."/>
            <person name="Grigoriev I.V."/>
            <person name="Jeffries T.W."/>
        </authorList>
    </citation>
    <scope>NUCLEOTIDE SEQUENCE [LARGE SCALE GENOMIC DNA]</scope>
    <source>
        <strain evidence="7">DSM 1968</strain>
    </source>
</reference>
<proteinExistence type="inferred from homology"/>
<dbReference type="GO" id="GO:0045722">
    <property type="term" value="P:positive regulation of gluconeogenesis"/>
    <property type="evidence" value="ECO:0007669"/>
    <property type="project" value="EnsemblFungi"/>
</dbReference>
<evidence type="ECO:0000256" key="1">
    <source>
        <dbReference type="ARBA" id="ARBA00006750"/>
    </source>
</evidence>
<evidence type="ECO:0000313" key="7">
    <source>
        <dbReference type="Proteomes" id="UP000095038"/>
    </source>
</evidence>
<evidence type="ECO:0000256" key="4">
    <source>
        <dbReference type="PROSITE-ProRule" id="PRU00703"/>
    </source>
</evidence>
<dbReference type="Pfam" id="PF00571">
    <property type="entry name" value="CBS"/>
    <property type="match status" value="2"/>
</dbReference>
<dbReference type="GO" id="GO:2000217">
    <property type="term" value="P:regulation of invasive growth in response to glucose limitation"/>
    <property type="evidence" value="ECO:0007669"/>
    <property type="project" value="EnsemblFungi"/>
</dbReference>
<protein>
    <submittedName>
        <fullName evidence="6">CBS-domain-containing protein</fullName>
    </submittedName>
</protein>
<evidence type="ECO:0000313" key="6">
    <source>
        <dbReference type="EMBL" id="ODV61747.1"/>
    </source>
</evidence>
<dbReference type="SMART" id="SM00116">
    <property type="entry name" value="CBS"/>
    <property type="match status" value="4"/>
</dbReference>
<dbReference type="PANTHER" id="PTHR13780">
    <property type="entry name" value="AMP-ACTIVATED PROTEIN KINASE, GAMMA REGULATORY SUBUNIT"/>
    <property type="match status" value="1"/>
</dbReference>
<evidence type="ECO:0000256" key="2">
    <source>
        <dbReference type="ARBA" id="ARBA00022737"/>
    </source>
</evidence>